<reference evidence="3" key="1">
    <citation type="journal article" date="2019" name="ISME J.">
        <title>Evolution in action: habitat transition from sediment to the pelagial leads to genome streamlining in Methylophilaceae.</title>
        <authorList>
            <person name="Salcher M."/>
            <person name="Schaefle D."/>
            <person name="Kaspar M."/>
            <person name="Neuenschwander S.M."/>
            <person name="Ghai R."/>
        </authorList>
    </citation>
    <scope>NUCLEOTIDE SEQUENCE [LARGE SCALE GENOMIC DNA]</scope>
    <source>
        <strain evidence="3">MMS-M-51</strain>
    </source>
</reference>
<dbReference type="RefSeq" id="WP_140004309.1">
    <property type="nucleotide sequence ID" value="NZ_CP040946.1"/>
</dbReference>
<protein>
    <submittedName>
        <fullName evidence="2">DUF3309 domain-containing protein</fullName>
    </submittedName>
</protein>
<keyword evidence="3" id="KW-1185">Reference proteome</keyword>
<dbReference type="KEGG" id="mmec:FIU01_10940"/>
<keyword evidence="1" id="KW-0472">Membrane</keyword>
<name>A0A5B8CUL0_9PROT</name>
<dbReference type="Proteomes" id="UP000311008">
    <property type="component" value="Chromosome"/>
</dbReference>
<proteinExistence type="predicted"/>
<feature type="transmembrane region" description="Helical" evidence="1">
    <location>
        <begin position="33"/>
        <end position="52"/>
    </location>
</feature>
<evidence type="ECO:0000313" key="3">
    <source>
        <dbReference type="Proteomes" id="UP000311008"/>
    </source>
</evidence>
<keyword evidence="1" id="KW-0812">Transmembrane</keyword>
<sequence>MLNMLLMVIVALAFAHAVRVGCYRVRWGIDPVRALSLLFAVLIMMAFAIGFIDF</sequence>
<keyword evidence="1" id="KW-1133">Transmembrane helix</keyword>
<organism evidence="2 3">
    <name type="scientific">Methylophilus medardicus</name>
    <dbReference type="NCBI Taxonomy" id="2588534"/>
    <lineage>
        <taxon>Bacteria</taxon>
        <taxon>Pseudomonadati</taxon>
        <taxon>Pseudomonadota</taxon>
        <taxon>Betaproteobacteria</taxon>
        <taxon>Nitrosomonadales</taxon>
        <taxon>Methylophilaceae</taxon>
        <taxon>Methylophilus</taxon>
    </lineage>
</organism>
<evidence type="ECO:0000313" key="2">
    <source>
        <dbReference type="EMBL" id="QDC44982.1"/>
    </source>
</evidence>
<dbReference type="AlphaFoldDB" id="A0A5B8CUL0"/>
<accession>A0A5B8CUL0</accession>
<evidence type="ECO:0000256" key="1">
    <source>
        <dbReference type="SAM" id="Phobius"/>
    </source>
</evidence>
<dbReference type="EMBL" id="CP040946">
    <property type="protein sequence ID" value="QDC44982.1"/>
    <property type="molecule type" value="Genomic_DNA"/>
</dbReference>
<dbReference type="OrthoDB" id="8538329at2"/>
<gene>
    <name evidence="2" type="ORF">FIU01_10940</name>
</gene>